<dbReference type="InterPro" id="IPR042098">
    <property type="entry name" value="TauD-like_sf"/>
</dbReference>
<feature type="domain" description="TauD/TfdA-like" evidence="3">
    <location>
        <begin position="9"/>
        <end position="58"/>
    </location>
</feature>
<accession>A0ABW3M6N4</accession>
<dbReference type="SUPFAM" id="SSF51197">
    <property type="entry name" value="Clavaminate synthase-like"/>
    <property type="match status" value="1"/>
</dbReference>
<dbReference type="Pfam" id="PF02668">
    <property type="entry name" value="TauD"/>
    <property type="match status" value="1"/>
</dbReference>
<comment type="caution">
    <text evidence="4">The sequence shown here is derived from an EMBL/GenBank/DDBJ whole genome shotgun (WGS) entry which is preliminary data.</text>
</comment>
<keyword evidence="1" id="KW-0560">Oxidoreductase</keyword>
<proteinExistence type="predicted"/>
<dbReference type="GO" id="GO:0051213">
    <property type="term" value="F:dioxygenase activity"/>
    <property type="evidence" value="ECO:0007669"/>
    <property type="project" value="UniProtKB-KW"/>
</dbReference>
<dbReference type="Proteomes" id="UP001597045">
    <property type="component" value="Unassembled WGS sequence"/>
</dbReference>
<evidence type="ECO:0000313" key="4">
    <source>
        <dbReference type="EMBL" id="MFD1046218.1"/>
    </source>
</evidence>
<reference evidence="5" key="1">
    <citation type="journal article" date="2019" name="Int. J. Syst. Evol. Microbiol.">
        <title>The Global Catalogue of Microorganisms (GCM) 10K type strain sequencing project: providing services to taxonomists for standard genome sequencing and annotation.</title>
        <authorList>
            <consortium name="The Broad Institute Genomics Platform"/>
            <consortium name="The Broad Institute Genome Sequencing Center for Infectious Disease"/>
            <person name="Wu L."/>
            <person name="Ma J."/>
        </authorList>
    </citation>
    <scope>NUCLEOTIDE SEQUENCE [LARGE SCALE GENOMIC DNA]</scope>
    <source>
        <strain evidence="5">JCM 31486</strain>
    </source>
</reference>
<sequence>MTTDTTPAIDAALANPEAQSQLRLRSGDLLCVNNHRFLHARGQFSDDTDENRLLLRVWLAVDPDGSAVR</sequence>
<dbReference type="InterPro" id="IPR003819">
    <property type="entry name" value="TauD/TfdA-like"/>
</dbReference>
<evidence type="ECO:0000256" key="2">
    <source>
        <dbReference type="ARBA" id="ARBA00023004"/>
    </source>
</evidence>
<gene>
    <name evidence="4" type="ORF">ACFQ1S_11935</name>
</gene>
<evidence type="ECO:0000313" key="5">
    <source>
        <dbReference type="Proteomes" id="UP001597045"/>
    </source>
</evidence>
<dbReference type="EMBL" id="JBHTIS010000564">
    <property type="protein sequence ID" value="MFD1046218.1"/>
    <property type="molecule type" value="Genomic_DNA"/>
</dbReference>
<keyword evidence="5" id="KW-1185">Reference proteome</keyword>
<evidence type="ECO:0000256" key="1">
    <source>
        <dbReference type="ARBA" id="ARBA00023002"/>
    </source>
</evidence>
<evidence type="ECO:0000259" key="3">
    <source>
        <dbReference type="Pfam" id="PF02668"/>
    </source>
</evidence>
<name>A0ABW3M6N4_9PSEU</name>
<dbReference type="Gene3D" id="3.60.130.10">
    <property type="entry name" value="Clavaminate synthase-like"/>
    <property type="match status" value="1"/>
</dbReference>
<keyword evidence="4" id="KW-0223">Dioxygenase</keyword>
<keyword evidence="2" id="KW-0408">Iron</keyword>
<protein>
    <submittedName>
        <fullName evidence="4">TauD/TfdA family dioxygenase</fullName>
    </submittedName>
</protein>
<organism evidence="4 5">
    <name type="scientific">Kibdelosporangium lantanae</name>
    <dbReference type="NCBI Taxonomy" id="1497396"/>
    <lineage>
        <taxon>Bacteria</taxon>
        <taxon>Bacillati</taxon>
        <taxon>Actinomycetota</taxon>
        <taxon>Actinomycetes</taxon>
        <taxon>Pseudonocardiales</taxon>
        <taxon>Pseudonocardiaceae</taxon>
        <taxon>Kibdelosporangium</taxon>
    </lineage>
</organism>